<feature type="region of interest" description="Disordered" evidence="1">
    <location>
        <begin position="1"/>
        <end position="26"/>
    </location>
</feature>
<sequence length="167" mass="19530">MSLEKQGGGDPRSLPHEQDMDIGYEDDRVLQTFEGLEQRFRDDIMKLSKEQTDAEDAENARHREKINAINTQYEEQLLALRSRHASRREEFLRRESQARQQQYQQVVSMGPSDPRGYNAGTAPPSGSDYYDSYKERGRFPSNDREHGYEPRVPYPRGRAYDTGSRYY</sequence>
<dbReference type="PANTHER" id="PTHR34210:SF1">
    <property type="entry name" value="OS03G0274700 PROTEIN"/>
    <property type="match status" value="1"/>
</dbReference>
<dbReference type="PANTHER" id="PTHR34210">
    <property type="entry name" value="OS01G0252900 PROTEIN"/>
    <property type="match status" value="1"/>
</dbReference>
<dbReference type="EMBL" id="JBJXBP010000005">
    <property type="protein sequence ID" value="KAL3828630.1"/>
    <property type="molecule type" value="Genomic_DNA"/>
</dbReference>
<organism evidence="2 3">
    <name type="scientific">Penstemon smallii</name>
    <dbReference type="NCBI Taxonomy" id="265156"/>
    <lineage>
        <taxon>Eukaryota</taxon>
        <taxon>Viridiplantae</taxon>
        <taxon>Streptophyta</taxon>
        <taxon>Embryophyta</taxon>
        <taxon>Tracheophyta</taxon>
        <taxon>Spermatophyta</taxon>
        <taxon>Magnoliopsida</taxon>
        <taxon>eudicotyledons</taxon>
        <taxon>Gunneridae</taxon>
        <taxon>Pentapetalae</taxon>
        <taxon>asterids</taxon>
        <taxon>lamiids</taxon>
        <taxon>Lamiales</taxon>
        <taxon>Plantaginaceae</taxon>
        <taxon>Cheloneae</taxon>
        <taxon>Penstemon</taxon>
    </lineage>
</organism>
<proteinExistence type="predicted"/>
<accession>A0ABD3SVY9</accession>
<feature type="region of interest" description="Disordered" evidence="1">
    <location>
        <begin position="88"/>
        <end position="167"/>
    </location>
</feature>
<feature type="compositionally biased region" description="Basic and acidic residues" evidence="1">
    <location>
        <begin position="88"/>
        <end position="97"/>
    </location>
</feature>
<protein>
    <submittedName>
        <fullName evidence="2">Uncharacterized protein</fullName>
    </submittedName>
</protein>
<feature type="compositionally biased region" description="Basic and acidic residues" evidence="1">
    <location>
        <begin position="131"/>
        <end position="149"/>
    </location>
</feature>
<evidence type="ECO:0000313" key="3">
    <source>
        <dbReference type="Proteomes" id="UP001634393"/>
    </source>
</evidence>
<gene>
    <name evidence="2" type="ORF">ACJIZ3_017432</name>
</gene>
<feature type="compositionally biased region" description="Gly residues" evidence="1">
    <location>
        <begin position="1"/>
        <end position="10"/>
    </location>
</feature>
<feature type="compositionally biased region" description="Basic and acidic residues" evidence="1">
    <location>
        <begin position="13"/>
        <end position="26"/>
    </location>
</feature>
<evidence type="ECO:0000256" key="1">
    <source>
        <dbReference type="SAM" id="MobiDB-lite"/>
    </source>
</evidence>
<comment type="caution">
    <text evidence="2">The sequence shown here is derived from an EMBL/GenBank/DDBJ whole genome shotgun (WGS) entry which is preliminary data.</text>
</comment>
<dbReference type="Proteomes" id="UP001634393">
    <property type="component" value="Unassembled WGS sequence"/>
</dbReference>
<reference evidence="2 3" key="1">
    <citation type="submission" date="2024-12" db="EMBL/GenBank/DDBJ databases">
        <title>The unique morphological basis and parallel evolutionary history of personate flowers in Penstemon.</title>
        <authorList>
            <person name="Depatie T.H."/>
            <person name="Wessinger C.A."/>
        </authorList>
    </citation>
    <scope>NUCLEOTIDE SEQUENCE [LARGE SCALE GENOMIC DNA]</scope>
    <source>
        <strain evidence="2">WTNN_2</strain>
        <tissue evidence="2">Leaf</tissue>
    </source>
</reference>
<keyword evidence="3" id="KW-1185">Reference proteome</keyword>
<evidence type="ECO:0000313" key="2">
    <source>
        <dbReference type="EMBL" id="KAL3828630.1"/>
    </source>
</evidence>
<dbReference type="AlphaFoldDB" id="A0ABD3SVY9"/>
<name>A0ABD3SVY9_9LAMI</name>